<protein>
    <submittedName>
        <fullName evidence="1">Uncharacterized protein</fullName>
    </submittedName>
</protein>
<keyword evidence="2" id="KW-1185">Reference proteome</keyword>
<evidence type="ECO:0000313" key="2">
    <source>
        <dbReference type="Proteomes" id="UP001597183"/>
    </source>
</evidence>
<evidence type="ECO:0000313" key="1">
    <source>
        <dbReference type="EMBL" id="MFD1367337.1"/>
    </source>
</evidence>
<comment type="caution">
    <text evidence="1">The sequence shown here is derived from an EMBL/GenBank/DDBJ whole genome shotgun (WGS) entry which is preliminary data.</text>
</comment>
<reference evidence="2" key="1">
    <citation type="journal article" date="2019" name="Int. J. Syst. Evol. Microbiol.">
        <title>The Global Catalogue of Microorganisms (GCM) 10K type strain sequencing project: providing services to taxonomists for standard genome sequencing and annotation.</title>
        <authorList>
            <consortium name="The Broad Institute Genomics Platform"/>
            <consortium name="The Broad Institute Genome Sequencing Center for Infectious Disease"/>
            <person name="Wu L."/>
            <person name="Ma J."/>
        </authorList>
    </citation>
    <scope>NUCLEOTIDE SEQUENCE [LARGE SCALE GENOMIC DNA]</scope>
    <source>
        <strain evidence="2">CCM 7526</strain>
    </source>
</reference>
<name>A0ABW4AB84_9ACTN</name>
<sequence>MTYDLYFWPAGSTDEPGPLADRLAEEDATGLAADERVSAFRSELLRRWPDLADTIAPWHDDLEWRRPWGRKDLADRFVVLTLPYRWKDTAALPVIADAHGLDCYDPQADELLRGRSGSGDTSAVAGWVFEDNVVRLMRQVSTYIGYSYDDHDEAALTGALDETDDESPDRWFEYPLSGEPELTMHLAQSSGGAVVSVRVEGPMDIVPATRIETLLDVL</sequence>
<dbReference type="RefSeq" id="WP_317796009.1">
    <property type="nucleotide sequence ID" value="NZ_AP028461.1"/>
</dbReference>
<gene>
    <name evidence="1" type="ORF">ACFQ5G_18430</name>
</gene>
<dbReference type="EMBL" id="JBHTMK010000023">
    <property type="protein sequence ID" value="MFD1367337.1"/>
    <property type="molecule type" value="Genomic_DNA"/>
</dbReference>
<proteinExistence type="predicted"/>
<organism evidence="1 2">
    <name type="scientific">Actinoplanes sichuanensis</name>
    <dbReference type="NCBI Taxonomy" id="512349"/>
    <lineage>
        <taxon>Bacteria</taxon>
        <taxon>Bacillati</taxon>
        <taxon>Actinomycetota</taxon>
        <taxon>Actinomycetes</taxon>
        <taxon>Micromonosporales</taxon>
        <taxon>Micromonosporaceae</taxon>
        <taxon>Actinoplanes</taxon>
    </lineage>
</organism>
<dbReference type="Proteomes" id="UP001597183">
    <property type="component" value="Unassembled WGS sequence"/>
</dbReference>
<accession>A0ABW4AB84</accession>